<dbReference type="Gene3D" id="3.80.10.10">
    <property type="entry name" value="Ribonuclease Inhibitor"/>
    <property type="match status" value="1"/>
</dbReference>
<dbReference type="AlphaFoldDB" id="A0A1M8A3V3"/>
<accession>A0A1M8A3V3</accession>
<evidence type="ECO:0000313" key="2">
    <source>
        <dbReference type="Proteomes" id="UP000186303"/>
    </source>
</evidence>
<dbReference type="VEuPathDB" id="FungiDB:MSYG_1482"/>
<evidence type="ECO:0000313" key="1">
    <source>
        <dbReference type="EMBL" id="SHO77142.1"/>
    </source>
</evidence>
<dbReference type="STRING" id="1230383.A0A1M8A3V3"/>
<dbReference type="EMBL" id="LT671822">
    <property type="protein sequence ID" value="SHO77142.1"/>
    <property type="molecule type" value="Genomic_DNA"/>
</dbReference>
<proteinExistence type="predicted"/>
<organism evidence="1 2">
    <name type="scientific">Malassezia sympodialis (strain ATCC 42132)</name>
    <name type="common">Atopic eczema-associated yeast</name>
    <dbReference type="NCBI Taxonomy" id="1230383"/>
    <lineage>
        <taxon>Eukaryota</taxon>
        <taxon>Fungi</taxon>
        <taxon>Dikarya</taxon>
        <taxon>Basidiomycota</taxon>
        <taxon>Ustilaginomycotina</taxon>
        <taxon>Malasseziomycetes</taxon>
        <taxon>Malasseziales</taxon>
        <taxon>Malasseziaceae</taxon>
        <taxon>Malassezia</taxon>
    </lineage>
</organism>
<dbReference type="InterPro" id="IPR032675">
    <property type="entry name" value="LRR_dom_sf"/>
</dbReference>
<dbReference type="Pfam" id="PF13516">
    <property type="entry name" value="LRR_6"/>
    <property type="match status" value="1"/>
</dbReference>
<keyword evidence="2" id="KW-1185">Reference proteome</keyword>
<dbReference type="SMART" id="SM00368">
    <property type="entry name" value="LRR_RI"/>
    <property type="match status" value="4"/>
</dbReference>
<name>A0A1M8A3V3_MALS4</name>
<dbReference type="PANTHER" id="PTHR24114">
    <property type="entry name" value="LEUCINE RICH REPEAT FAMILY PROTEIN"/>
    <property type="match status" value="1"/>
</dbReference>
<dbReference type="OMA" id="GNHFGWA"/>
<protein>
    <submittedName>
        <fullName evidence="1">Uncharacterized protein</fullName>
    </submittedName>
</protein>
<reference evidence="2" key="1">
    <citation type="journal article" date="2017" name="Nucleic Acids Res.">
        <title>Proteogenomics produces comprehensive and highly accurate protein-coding gene annotation in a complete genome assembly of Malassezia sympodialis.</title>
        <authorList>
            <person name="Zhu Y."/>
            <person name="Engstroem P.G."/>
            <person name="Tellgren-Roth C."/>
            <person name="Baudo C.D."/>
            <person name="Kennell J.C."/>
            <person name="Sun S."/>
            <person name="Billmyre R.B."/>
            <person name="Schroeder M.S."/>
            <person name="Andersson A."/>
            <person name="Holm T."/>
            <person name="Sigurgeirsson B."/>
            <person name="Wu G."/>
            <person name="Sankaranarayanan S.R."/>
            <person name="Siddharthan R."/>
            <person name="Sanyal K."/>
            <person name="Lundeberg J."/>
            <person name="Nystedt B."/>
            <person name="Boekhout T."/>
            <person name="Dawson T.L. Jr."/>
            <person name="Heitman J."/>
            <person name="Scheynius A."/>
            <person name="Lehtioe J."/>
        </authorList>
    </citation>
    <scope>NUCLEOTIDE SEQUENCE [LARGE SCALE GENOMIC DNA]</scope>
    <source>
        <strain evidence="2">ATCC 42132</strain>
    </source>
</reference>
<sequence length="445" mass="49516">MRLVVYDEEDGGTPAQQVQSYLDRDTHHDIGALAVSYADMSDAQCHALSEVLRAHWHMMTLDPGFVGRRTHTGIRRLDLSSNRITSLERAGLIDMVRENAVLTQLELQANEIVRSRAHKVDECRRFAYAVSTSTLRVLNMTANHLGDEGMAAFFDALPRTGTSLKSLYISVNTFESASGSLQAARSIARFLSDSGACRGLERLHLNGNHFGWAGVRMIAHAIMGSRAACTLGGTADATTHDESVLDAAPPNRSLIHIDLFSTGIDSWAPAEPQTIYASWESSSLVTRDRWWSLVERQLEENERRRSAALRAATQVLVAARLLGCKVHEANPQCTYSFLRLPLELRLRLISYVDSDGVLTHEQLVHVLQWASEPGTIGYGTRIDPAPAPATQLVWPIPPWSWDNCFQHRSVRRNWHSDSFDEDDLDGRGPRDPALLAFWECTGVAH</sequence>
<gene>
    <name evidence="1" type="ORF">MSYG_1482</name>
</gene>
<dbReference type="SUPFAM" id="SSF52047">
    <property type="entry name" value="RNI-like"/>
    <property type="match status" value="1"/>
</dbReference>
<dbReference type="PANTHER" id="PTHR24114:SF2">
    <property type="entry name" value="F-BOX DOMAIN-CONTAINING PROTEIN-RELATED"/>
    <property type="match status" value="1"/>
</dbReference>
<dbReference type="OrthoDB" id="120976at2759"/>
<dbReference type="InterPro" id="IPR001611">
    <property type="entry name" value="Leu-rich_rpt"/>
</dbReference>
<dbReference type="InterPro" id="IPR052394">
    <property type="entry name" value="LRR-containing"/>
</dbReference>
<dbReference type="Proteomes" id="UP000186303">
    <property type="component" value="Chromosome 2"/>
</dbReference>